<dbReference type="Gene3D" id="2.30.29.30">
    <property type="entry name" value="Pleckstrin-homology domain (PH domain)/Phosphotyrosine-binding domain (PTB)"/>
    <property type="match status" value="1"/>
</dbReference>
<reference evidence="3" key="2">
    <citation type="submission" date="2025-08" db="UniProtKB">
        <authorList>
            <consortium name="Ensembl"/>
        </authorList>
    </citation>
    <scope>IDENTIFICATION</scope>
</reference>
<feature type="domain" description="DH" evidence="2">
    <location>
        <begin position="66"/>
        <end position="288"/>
    </location>
</feature>
<protein>
    <submittedName>
        <fullName evidence="3">Si:dkey-33c9.6</fullName>
    </submittedName>
</protein>
<dbReference type="InterPro" id="IPR037769">
    <property type="entry name" value="Abr/Bcr"/>
</dbReference>
<dbReference type="CDD" id="cd00160">
    <property type="entry name" value="RhoGEF"/>
    <property type="match status" value="1"/>
</dbReference>
<gene>
    <name evidence="3" type="primary">si:dkey-33c9.6</name>
</gene>
<dbReference type="Gene3D" id="1.20.900.10">
    <property type="entry name" value="Dbl homology (DH) domain"/>
    <property type="match status" value="1"/>
</dbReference>
<dbReference type="PANTHER" id="PTHR23182">
    <property type="entry name" value="BREAKPOINT CLUSTER REGION PROTEIN BCR"/>
    <property type="match status" value="1"/>
</dbReference>
<accession>A0A672ZEJ1</accession>
<evidence type="ECO:0000256" key="1">
    <source>
        <dbReference type="SAM" id="MobiDB-lite"/>
    </source>
</evidence>
<dbReference type="PANTHER" id="PTHR23182:SF6">
    <property type="entry name" value="ACTIVE BREAKPOINT CLUSTER REGION-RELATED PROTEIN-LIKE"/>
    <property type="match status" value="1"/>
</dbReference>
<proteinExistence type="predicted"/>
<evidence type="ECO:0000259" key="2">
    <source>
        <dbReference type="PROSITE" id="PS50010"/>
    </source>
</evidence>
<dbReference type="AlphaFoldDB" id="A0A672ZEJ1"/>
<dbReference type="InterPro" id="IPR011993">
    <property type="entry name" value="PH-like_dom_sf"/>
</dbReference>
<keyword evidence="4" id="KW-1185">Reference proteome</keyword>
<sequence>MDVYQEAVEYLLARQVDIVVEAESDILEEEVFHEEVESGLLSPLNIEGLDLPDTPTPCSPEEMLDRRLVVLKGILEGEEVYLNELEALLTPMKALRASAGTSQPVLSSQEVHTVFYQVPELRDLHQNFYLGLKDRLSAHQQTEPSHLEEPGRRRARRTRRPRDAAEPRHEGFELVVGDLFLKMVNQIGLYGGFIENYEDAVEVVRKCTNSDPRFRTLAQSMTTHNGADKTRTKYTFEALLYKPLDRVTKTTLVLQDLLKTTPDDHTDHAALHEALRLSRSFLSGVNESSQSRREVTLSHGLRRQLIRDGFVVDGSDGERSLRHLFLYTDLLLCTRCKPATRGKQDQYRFCWYLPLAGLKLRWFMDEERSADTQLRLQAIRTKMHLLRQQLQQQAKGLKARSRKKLEQMETMLLMTSTVYRLDLHSPSGKSHSLVSSFLYELEEWREAIDKLTKDNVETVPPDLLTLTGACVKLRMTQQLLLHSADGGDDGEALCGTLTVAVHSARGLEQPARVYVCVEVDGFDFYERQAQTHSSVLSFSPQWEQVRPLPTQNQNQNKSS</sequence>
<dbReference type="SUPFAM" id="SSF50729">
    <property type="entry name" value="PH domain-like"/>
    <property type="match status" value="1"/>
</dbReference>
<reference evidence="3" key="3">
    <citation type="submission" date="2025-09" db="UniProtKB">
        <authorList>
            <consortium name="Ensembl"/>
        </authorList>
    </citation>
    <scope>IDENTIFICATION</scope>
</reference>
<dbReference type="InParanoid" id="A0A672ZEJ1"/>
<evidence type="ECO:0000313" key="3">
    <source>
        <dbReference type="Ensembl" id="ENSSORP00005014903.1"/>
    </source>
</evidence>
<dbReference type="GO" id="GO:0016020">
    <property type="term" value="C:membrane"/>
    <property type="evidence" value="ECO:0007669"/>
    <property type="project" value="TreeGrafter"/>
</dbReference>
<dbReference type="SMART" id="SM00325">
    <property type="entry name" value="RhoGEF"/>
    <property type="match status" value="1"/>
</dbReference>
<dbReference type="GO" id="GO:0005085">
    <property type="term" value="F:guanyl-nucleotide exchange factor activity"/>
    <property type="evidence" value="ECO:0007669"/>
    <property type="project" value="InterPro"/>
</dbReference>
<dbReference type="PROSITE" id="PS50010">
    <property type="entry name" value="DH_2"/>
    <property type="match status" value="1"/>
</dbReference>
<name>A0A672ZEJ1_9TELE</name>
<organism evidence="3 4">
    <name type="scientific">Sphaeramia orbicularis</name>
    <name type="common">orbiculate cardinalfish</name>
    <dbReference type="NCBI Taxonomy" id="375764"/>
    <lineage>
        <taxon>Eukaryota</taxon>
        <taxon>Metazoa</taxon>
        <taxon>Chordata</taxon>
        <taxon>Craniata</taxon>
        <taxon>Vertebrata</taxon>
        <taxon>Euteleostomi</taxon>
        <taxon>Actinopterygii</taxon>
        <taxon>Neopterygii</taxon>
        <taxon>Teleostei</taxon>
        <taxon>Neoteleostei</taxon>
        <taxon>Acanthomorphata</taxon>
        <taxon>Gobiaria</taxon>
        <taxon>Kurtiformes</taxon>
        <taxon>Apogonoidei</taxon>
        <taxon>Apogonidae</taxon>
        <taxon>Apogoninae</taxon>
        <taxon>Sphaeramia</taxon>
    </lineage>
</organism>
<dbReference type="InterPro" id="IPR000219">
    <property type="entry name" value="DH_dom"/>
</dbReference>
<dbReference type="InterPro" id="IPR035899">
    <property type="entry name" value="DBL_dom_sf"/>
</dbReference>
<reference evidence="3" key="1">
    <citation type="submission" date="2019-06" db="EMBL/GenBank/DDBJ databases">
        <authorList>
            <consortium name="Wellcome Sanger Institute Data Sharing"/>
        </authorList>
    </citation>
    <scope>NUCLEOTIDE SEQUENCE [LARGE SCALE GENOMIC DNA]</scope>
</reference>
<dbReference type="GO" id="GO:0005096">
    <property type="term" value="F:GTPase activator activity"/>
    <property type="evidence" value="ECO:0007669"/>
    <property type="project" value="InterPro"/>
</dbReference>
<dbReference type="SUPFAM" id="SSF48065">
    <property type="entry name" value="DBL homology domain (DH-domain)"/>
    <property type="match status" value="1"/>
</dbReference>
<dbReference type="Ensembl" id="ENSSORT00005015335.1">
    <property type="protein sequence ID" value="ENSSORP00005014903.1"/>
    <property type="gene ID" value="ENSSORG00005007580.1"/>
</dbReference>
<dbReference type="Pfam" id="PF00621">
    <property type="entry name" value="RhoGEF"/>
    <property type="match status" value="1"/>
</dbReference>
<dbReference type="Proteomes" id="UP000472271">
    <property type="component" value="Chromosome 18"/>
</dbReference>
<feature type="region of interest" description="Disordered" evidence="1">
    <location>
        <begin position="139"/>
        <end position="167"/>
    </location>
</feature>
<evidence type="ECO:0000313" key="4">
    <source>
        <dbReference type="Proteomes" id="UP000472271"/>
    </source>
</evidence>